<dbReference type="EMBL" id="RWGY01000005">
    <property type="protein sequence ID" value="TVU43404.1"/>
    <property type="molecule type" value="Genomic_DNA"/>
</dbReference>
<dbReference type="AlphaFoldDB" id="A0A5J9W7I5"/>
<dbReference type="GO" id="GO:0004857">
    <property type="term" value="F:enzyme inhibitor activity"/>
    <property type="evidence" value="ECO:0007669"/>
    <property type="project" value="InterPro"/>
</dbReference>
<dbReference type="Proteomes" id="UP000324897">
    <property type="component" value="Unassembled WGS sequence"/>
</dbReference>
<organism evidence="3 4">
    <name type="scientific">Eragrostis curvula</name>
    <name type="common">weeping love grass</name>
    <dbReference type="NCBI Taxonomy" id="38414"/>
    <lineage>
        <taxon>Eukaryota</taxon>
        <taxon>Viridiplantae</taxon>
        <taxon>Streptophyta</taxon>
        <taxon>Embryophyta</taxon>
        <taxon>Tracheophyta</taxon>
        <taxon>Spermatophyta</taxon>
        <taxon>Magnoliopsida</taxon>
        <taxon>Liliopsida</taxon>
        <taxon>Poales</taxon>
        <taxon>Poaceae</taxon>
        <taxon>PACMAD clade</taxon>
        <taxon>Chloridoideae</taxon>
        <taxon>Eragrostideae</taxon>
        <taxon>Eragrostidinae</taxon>
        <taxon>Eragrostis</taxon>
    </lineage>
</organism>
<feature type="signal peptide" evidence="2">
    <location>
        <begin position="1"/>
        <end position="25"/>
    </location>
</feature>
<keyword evidence="2" id="KW-0732">Signal</keyword>
<evidence type="ECO:0000256" key="2">
    <source>
        <dbReference type="SAM" id="SignalP"/>
    </source>
</evidence>
<reference evidence="3 4" key="1">
    <citation type="journal article" date="2019" name="Sci. Rep.">
        <title>A high-quality genome of Eragrostis curvula grass provides insights into Poaceae evolution and supports new strategies to enhance forage quality.</title>
        <authorList>
            <person name="Carballo J."/>
            <person name="Santos B.A.C.M."/>
            <person name="Zappacosta D."/>
            <person name="Garbus I."/>
            <person name="Selva J.P."/>
            <person name="Gallo C.A."/>
            <person name="Diaz A."/>
            <person name="Albertini E."/>
            <person name="Caccamo M."/>
            <person name="Echenique V."/>
        </authorList>
    </citation>
    <scope>NUCLEOTIDE SEQUENCE [LARGE SCALE GENOMIC DNA]</scope>
    <source>
        <strain evidence="4">cv. Victoria</strain>
        <tissue evidence="3">Leaf</tissue>
    </source>
</reference>
<comment type="caution">
    <text evidence="3">The sequence shown here is derived from an EMBL/GenBank/DDBJ whole genome shotgun (WGS) entry which is preliminary data.</text>
</comment>
<dbReference type="Gene3D" id="1.20.140.40">
    <property type="entry name" value="Invertase/pectin methylesterase inhibitor family protein"/>
    <property type="match status" value="1"/>
</dbReference>
<dbReference type="InterPro" id="IPR006501">
    <property type="entry name" value="Pectinesterase_inhib_dom"/>
</dbReference>
<keyword evidence="1" id="KW-1133">Transmembrane helix</keyword>
<feature type="non-terminal residue" evidence="3">
    <location>
        <position position="1"/>
    </location>
</feature>
<name>A0A5J9W7I5_9POAL</name>
<dbReference type="NCBIfam" id="TIGR01614">
    <property type="entry name" value="PME_inhib"/>
    <property type="match status" value="1"/>
</dbReference>
<protein>
    <submittedName>
        <fullName evidence="3">Uncharacterized protein</fullName>
    </submittedName>
</protein>
<dbReference type="PANTHER" id="PTHR34838">
    <property type="entry name" value="OS08G0142100 PROTEIN-RELATED"/>
    <property type="match status" value="1"/>
</dbReference>
<accession>A0A5J9W7I5</accession>
<dbReference type="InterPro" id="IPR035513">
    <property type="entry name" value="Invertase/methylesterase_inhib"/>
</dbReference>
<evidence type="ECO:0000256" key="1">
    <source>
        <dbReference type="SAM" id="Phobius"/>
    </source>
</evidence>
<keyword evidence="4" id="KW-1185">Reference proteome</keyword>
<sequence length="341" mass="37047">MTRAAMTFVLALFVSLATLFVAGDACNNVPTMTWTEACHKACDKHPWYKQCPETLKSAPDTAEVTVYALVAARITKLKYEDTKATILTSWTKPSRAEPSWLASPALTATYGEAKSYQLMNPPYKKGPLDFNSDNSNLSTQQRTIGAMDHQRIHMRSASITMVLVMLFSLSTLFIVEGTCDSAPIMTWKDACLKACTTPALYNLCQQTLQMAPNTAQVTVYAFVAAKLAVTSYQTTTAAAKKLMADASVPADDRAAYKYCVDQYAVATERMDGVVDDMYNCKFNGTIREYVDSDSAVLKCTDALSTLKNSPLVKMNAADHDAAAVAQGLGSLIVGRVVKVIG</sequence>
<evidence type="ECO:0000313" key="4">
    <source>
        <dbReference type="Proteomes" id="UP000324897"/>
    </source>
</evidence>
<feature type="transmembrane region" description="Helical" evidence="1">
    <location>
        <begin position="157"/>
        <end position="175"/>
    </location>
</feature>
<dbReference type="PANTHER" id="PTHR34838:SF3">
    <property type="entry name" value="OS08G0142100 PROTEIN"/>
    <property type="match status" value="1"/>
</dbReference>
<gene>
    <name evidence="3" type="ORF">EJB05_09872</name>
</gene>
<dbReference type="SUPFAM" id="SSF101148">
    <property type="entry name" value="Plant invertase/pectin methylesterase inhibitor"/>
    <property type="match status" value="1"/>
</dbReference>
<keyword evidence="1" id="KW-0812">Transmembrane</keyword>
<evidence type="ECO:0000313" key="3">
    <source>
        <dbReference type="EMBL" id="TVU43404.1"/>
    </source>
</evidence>
<feature type="chain" id="PRO_5023840458" evidence="2">
    <location>
        <begin position="26"/>
        <end position="341"/>
    </location>
</feature>
<keyword evidence="1" id="KW-0472">Membrane</keyword>
<dbReference type="Gramene" id="TVU43404">
    <property type="protein sequence ID" value="TVU43404"/>
    <property type="gene ID" value="EJB05_09872"/>
</dbReference>
<proteinExistence type="predicted"/>